<dbReference type="GO" id="GO:0000712">
    <property type="term" value="P:resolution of meiotic recombination intermediates"/>
    <property type="evidence" value="ECO:0007669"/>
    <property type="project" value="UniProtKB-ARBA"/>
</dbReference>
<dbReference type="Pfam" id="PF02732">
    <property type="entry name" value="ERCC4"/>
    <property type="match status" value="1"/>
</dbReference>
<protein>
    <recommendedName>
        <fullName evidence="14">Crossover junction endonuclease MUS81</fullName>
        <ecNumber evidence="14">3.1.22.-</ecNumber>
    </recommendedName>
</protein>
<comment type="subunit">
    <text evidence="14">Interacts with EME1.</text>
</comment>
<dbReference type="FunFam" id="3.40.50.10130:FF:000003">
    <property type="entry name" value="Crossover junction endonuclease MUS81"/>
    <property type="match status" value="1"/>
</dbReference>
<dbReference type="FunFam" id="1.10.10.10:FF:000307">
    <property type="entry name" value="Crossover junction endonuclease MUS81"/>
    <property type="match status" value="1"/>
</dbReference>
<feature type="domain" description="ERCC4" evidence="16">
    <location>
        <begin position="295"/>
        <end position="401"/>
    </location>
</feature>
<dbReference type="InterPro" id="IPR010996">
    <property type="entry name" value="HHH_MUS81"/>
</dbReference>
<dbReference type="GO" id="GO:0006308">
    <property type="term" value="P:DNA catabolic process"/>
    <property type="evidence" value="ECO:0007669"/>
    <property type="project" value="UniProtKB-UniRule"/>
</dbReference>
<keyword evidence="13" id="KW-0469">Meiosis</keyword>
<comment type="similarity">
    <text evidence="3 14">Belongs to the XPF family.</text>
</comment>
<dbReference type="FunFam" id="1.10.150.110:FF:000001">
    <property type="entry name" value="Putative Crossover junction endonuclease MUS81"/>
    <property type="match status" value="1"/>
</dbReference>
<dbReference type="GO" id="GO:0000727">
    <property type="term" value="P:double-strand break repair via break-induced replication"/>
    <property type="evidence" value="ECO:0007669"/>
    <property type="project" value="UniProtKB-UniRule"/>
</dbReference>
<dbReference type="Gene3D" id="1.10.150.670">
    <property type="entry name" value="Crossover junction endonuclease EME1, DNA-binding domain"/>
    <property type="match status" value="1"/>
</dbReference>
<dbReference type="Proteomes" id="UP001152533">
    <property type="component" value="Unassembled WGS sequence"/>
</dbReference>
<dbReference type="GO" id="GO:0003677">
    <property type="term" value="F:DNA binding"/>
    <property type="evidence" value="ECO:0007669"/>
    <property type="project" value="UniProtKB-UniRule"/>
</dbReference>
<dbReference type="GO" id="GO:0048476">
    <property type="term" value="C:Holliday junction resolvase complex"/>
    <property type="evidence" value="ECO:0007669"/>
    <property type="project" value="UniProtKB-UniRule"/>
</dbReference>
<evidence type="ECO:0000256" key="8">
    <source>
        <dbReference type="ARBA" id="ARBA00022801"/>
    </source>
</evidence>
<evidence type="ECO:0000256" key="5">
    <source>
        <dbReference type="ARBA" id="ARBA00022723"/>
    </source>
</evidence>
<dbReference type="GO" id="GO:0048257">
    <property type="term" value="F:3'-flap endonuclease activity"/>
    <property type="evidence" value="ECO:0007669"/>
    <property type="project" value="TreeGrafter"/>
</dbReference>
<comment type="function">
    <text evidence="14">Interacts with EME1 to form a DNA structure-specific endonuclease with substrate preference for branched DNA structures with a 5'-end at the branch nick. Typical substrates include 3'-flap structures, D-loops, replication forks and nicked Holliday junctions. May be required in mitosis for the processing of stalled or collapsed replication fork intermediates. May be required in meiosis for the repair of meiosis-specific double strand breaks subsequent to single-end invasion (SEI).</text>
</comment>
<dbReference type="PANTHER" id="PTHR13451:SF0">
    <property type="entry name" value="CROSSOVER JUNCTION ENDONUCLEASE MUS81"/>
    <property type="match status" value="1"/>
</dbReference>
<evidence type="ECO:0000256" key="15">
    <source>
        <dbReference type="SAM" id="MobiDB-lite"/>
    </source>
</evidence>
<evidence type="ECO:0000256" key="4">
    <source>
        <dbReference type="ARBA" id="ARBA00022722"/>
    </source>
</evidence>
<dbReference type="Gene3D" id="3.40.50.10130">
    <property type="match status" value="1"/>
</dbReference>
<dbReference type="SUPFAM" id="SSF52980">
    <property type="entry name" value="Restriction endonuclease-like"/>
    <property type="match status" value="1"/>
</dbReference>
<dbReference type="GO" id="GO:0005634">
    <property type="term" value="C:nucleus"/>
    <property type="evidence" value="ECO:0007669"/>
    <property type="project" value="UniProtKB-SubCell"/>
</dbReference>
<comment type="cofactor">
    <cofactor evidence="1 14">
        <name>Mg(2+)</name>
        <dbReference type="ChEBI" id="CHEBI:18420"/>
    </cofactor>
</comment>
<evidence type="ECO:0000256" key="7">
    <source>
        <dbReference type="ARBA" id="ARBA00022763"/>
    </source>
</evidence>
<dbReference type="SMART" id="SM00891">
    <property type="entry name" value="ERCC4"/>
    <property type="match status" value="1"/>
</dbReference>
<evidence type="ECO:0000256" key="10">
    <source>
        <dbReference type="ARBA" id="ARBA00023172"/>
    </source>
</evidence>
<evidence type="ECO:0000256" key="11">
    <source>
        <dbReference type="ARBA" id="ARBA00023204"/>
    </source>
</evidence>
<dbReference type="PANTHER" id="PTHR13451">
    <property type="entry name" value="CLASS II CROSSOVER JUNCTION ENDONUCLEASE MUS81"/>
    <property type="match status" value="1"/>
</dbReference>
<dbReference type="InterPro" id="IPR033309">
    <property type="entry name" value="Mus81"/>
</dbReference>
<dbReference type="Gene3D" id="1.10.10.10">
    <property type="entry name" value="Winged helix-like DNA-binding domain superfamily/Winged helix DNA-binding domain"/>
    <property type="match status" value="1"/>
</dbReference>
<proteinExistence type="inferred from homology"/>
<dbReference type="CDD" id="cd21036">
    <property type="entry name" value="WH_MUS81"/>
    <property type="match status" value="1"/>
</dbReference>
<dbReference type="InterPro" id="IPR027421">
    <property type="entry name" value="DNA_pol_lamdba_lyase_dom_sf"/>
</dbReference>
<feature type="region of interest" description="Disordered" evidence="15">
    <location>
        <begin position="78"/>
        <end position="120"/>
    </location>
</feature>
<keyword evidence="11 14" id="KW-0234">DNA repair</keyword>
<dbReference type="GO" id="GO:0008821">
    <property type="term" value="F:crossover junction DNA endonuclease activity"/>
    <property type="evidence" value="ECO:0007669"/>
    <property type="project" value="UniProtKB-UniRule"/>
</dbReference>
<evidence type="ECO:0000256" key="2">
    <source>
        <dbReference type="ARBA" id="ARBA00004123"/>
    </source>
</evidence>
<dbReference type="InterPro" id="IPR036388">
    <property type="entry name" value="WH-like_DNA-bd_sf"/>
</dbReference>
<comment type="caution">
    <text evidence="17">The sequence shown here is derived from an EMBL/GenBank/DDBJ whole genome shotgun (WGS) entry which is preliminary data.</text>
</comment>
<evidence type="ECO:0000259" key="16">
    <source>
        <dbReference type="SMART" id="SM00891"/>
    </source>
</evidence>
<dbReference type="OrthoDB" id="5963188at2759"/>
<dbReference type="Pfam" id="PF14716">
    <property type="entry name" value="HHH_8"/>
    <property type="match status" value="1"/>
</dbReference>
<dbReference type="InterPro" id="IPR011335">
    <property type="entry name" value="Restrct_endonuc-II-like"/>
</dbReference>
<dbReference type="Gene3D" id="1.10.150.110">
    <property type="entry name" value="DNA polymerase beta, N-terminal domain-like"/>
    <property type="match status" value="1"/>
</dbReference>
<comment type="subcellular location">
    <subcellularLocation>
        <location evidence="2 14">Nucleus</location>
    </subcellularLocation>
</comment>
<keyword evidence="10 14" id="KW-0233">DNA recombination</keyword>
<dbReference type="AlphaFoldDB" id="A0A9W4RPF8"/>
<keyword evidence="7 14" id="KW-0227">DNA damage</keyword>
<dbReference type="Pfam" id="PF21136">
    <property type="entry name" value="WHD_MUS81"/>
    <property type="match status" value="1"/>
</dbReference>
<evidence type="ECO:0000313" key="18">
    <source>
        <dbReference type="Proteomes" id="UP001152533"/>
    </source>
</evidence>
<keyword evidence="12 14" id="KW-0539">Nucleus</keyword>
<accession>A0A9W4RPF8</accession>
<evidence type="ECO:0000256" key="13">
    <source>
        <dbReference type="ARBA" id="ARBA00023254"/>
    </source>
</evidence>
<dbReference type="GO" id="GO:0046872">
    <property type="term" value="F:metal ion binding"/>
    <property type="evidence" value="ECO:0007669"/>
    <property type="project" value="UniProtKB-UniRule"/>
</dbReference>
<dbReference type="GO" id="GO:0031297">
    <property type="term" value="P:replication fork processing"/>
    <property type="evidence" value="ECO:0007669"/>
    <property type="project" value="UniProtKB-ARBA"/>
</dbReference>
<evidence type="ECO:0000256" key="14">
    <source>
        <dbReference type="RuleBase" id="RU369042"/>
    </source>
</evidence>
<dbReference type="CDD" id="cd20074">
    <property type="entry name" value="XPF_nuclease_Mus81"/>
    <property type="match status" value="1"/>
</dbReference>
<dbReference type="EC" id="3.1.22.-" evidence="14"/>
<gene>
    <name evidence="17" type="ORF">CGXH109_LOCUS41463</name>
</gene>
<sequence length="587" mass="66133">MAGEHEQYANPLLLDWVKEWLDTARERGMKSVTTYRNAYKSLKACPITFKHPRQLVQLKGFGDKLSSRLTDKLKEHCEANGLPMPKNPRSSKEDRASLGAAAEEDEPAPPPKKARKAKPYVPTYRSGPYALILALATLDEDASLGMTKTKLIELAQENCDSSFTAPSDPTKFYTAWNSMKTLIDKDLVCEKGRPQRRYSLTDDGWDVARRIKKTTEGEQADDIAAGPSTRTESVRPDSVFNQIGREASASVEPIEQPKPSSQYEGVVSNGPGVADNAALPKFTPIRLLPGSFTVHLALDNREVRALKDRDYMQEELTKKGVKPLVRALEIGDAQWIAKCHDPAALSRHGAEGDEVVLDWIVERKRLDDLVGSVKDGRFHEQKFRLRKSGVKNVIYIIEEISIDSSYFQKVEEMIQSSIASTQVVNGYFLKKTQKMDDTIRYLTRMTFMLKKMYERKPLLVIPTTVLTAQNYLPLLQHLREKEPSTGYYITYPAFASLASKSDMMTLRDIYLKMLMTTRGITGEKALEIQKKWKTPHDLIKAFEECGSGEQGTKRKREMVISGLPNLVGRKKIPKAVSQRLAEVWGDA</sequence>
<organism evidence="17 18">
    <name type="scientific">Colletotrichum noveboracense</name>
    <dbReference type="NCBI Taxonomy" id="2664923"/>
    <lineage>
        <taxon>Eukaryota</taxon>
        <taxon>Fungi</taxon>
        <taxon>Dikarya</taxon>
        <taxon>Ascomycota</taxon>
        <taxon>Pezizomycotina</taxon>
        <taxon>Sordariomycetes</taxon>
        <taxon>Hypocreomycetidae</taxon>
        <taxon>Glomerellales</taxon>
        <taxon>Glomerellaceae</taxon>
        <taxon>Colletotrichum</taxon>
        <taxon>Colletotrichum gloeosporioides species complex</taxon>
    </lineage>
</organism>
<name>A0A9W4RPF8_9PEZI</name>
<evidence type="ECO:0000256" key="3">
    <source>
        <dbReference type="ARBA" id="ARBA00010015"/>
    </source>
</evidence>
<evidence type="ECO:0000256" key="1">
    <source>
        <dbReference type="ARBA" id="ARBA00001946"/>
    </source>
</evidence>
<keyword evidence="9 14" id="KW-0460">Magnesium</keyword>
<evidence type="ECO:0000256" key="12">
    <source>
        <dbReference type="ARBA" id="ARBA00023242"/>
    </source>
</evidence>
<keyword evidence="4 14" id="KW-0540">Nuclease</keyword>
<dbReference type="InterPro" id="IPR047417">
    <property type="entry name" value="WHD_MUS81"/>
</dbReference>
<evidence type="ECO:0000256" key="6">
    <source>
        <dbReference type="ARBA" id="ARBA00022759"/>
    </source>
</evidence>
<evidence type="ECO:0000313" key="17">
    <source>
        <dbReference type="EMBL" id="CAI0645032.1"/>
    </source>
</evidence>
<dbReference type="GO" id="GO:0031573">
    <property type="term" value="P:mitotic intra-S DNA damage checkpoint signaling"/>
    <property type="evidence" value="ECO:0007669"/>
    <property type="project" value="TreeGrafter"/>
</dbReference>
<reference evidence="17" key="1">
    <citation type="submission" date="2022-08" db="EMBL/GenBank/DDBJ databases">
        <authorList>
            <person name="Giroux E."/>
            <person name="Giroux E."/>
        </authorList>
    </citation>
    <scope>NUCLEOTIDE SEQUENCE</scope>
    <source>
        <strain evidence="17">H1091258</strain>
    </source>
</reference>
<dbReference type="EMBL" id="CAMGZC010000209">
    <property type="protein sequence ID" value="CAI0645032.1"/>
    <property type="molecule type" value="Genomic_DNA"/>
</dbReference>
<keyword evidence="18" id="KW-1185">Reference proteome</keyword>
<keyword evidence="5 14" id="KW-0479">Metal-binding</keyword>
<dbReference type="InterPro" id="IPR047416">
    <property type="entry name" value="XPF_nuclease_Mus81"/>
</dbReference>
<keyword evidence="6 14" id="KW-0255">Endonuclease</keyword>
<evidence type="ECO:0000256" key="9">
    <source>
        <dbReference type="ARBA" id="ARBA00022842"/>
    </source>
</evidence>
<keyword evidence="8 14" id="KW-0378">Hydrolase</keyword>
<dbReference type="SUPFAM" id="SSF47802">
    <property type="entry name" value="DNA polymerase beta, N-terminal domain-like"/>
    <property type="match status" value="1"/>
</dbReference>
<dbReference type="InterPro" id="IPR042530">
    <property type="entry name" value="EME1/EME2_C"/>
</dbReference>
<dbReference type="InterPro" id="IPR006166">
    <property type="entry name" value="ERCC4_domain"/>
</dbReference>